<feature type="transmembrane region" description="Helical" evidence="1">
    <location>
        <begin position="125"/>
        <end position="144"/>
    </location>
</feature>
<evidence type="ECO:0000313" key="3">
    <source>
        <dbReference type="Proteomes" id="UP000255103"/>
    </source>
</evidence>
<feature type="transmembrane region" description="Helical" evidence="1">
    <location>
        <begin position="42"/>
        <end position="63"/>
    </location>
</feature>
<proteinExistence type="predicted"/>
<evidence type="ECO:0000256" key="1">
    <source>
        <dbReference type="SAM" id="Phobius"/>
    </source>
</evidence>
<name>A0A377JUR0_9HELI</name>
<feature type="transmembrane region" description="Helical" evidence="1">
    <location>
        <begin position="150"/>
        <end position="172"/>
    </location>
</feature>
<gene>
    <name evidence="2" type="ORF">NCTC12219_01576</name>
</gene>
<keyword evidence="1" id="KW-0472">Membrane</keyword>
<organism evidence="2 3">
    <name type="scientific">Helicobacter cinaedi</name>
    <dbReference type="NCBI Taxonomy" id="213"/>
    <lineage>
        <taxon>Bacteria</taxon>
        <taxon>Pseudomonadati</taxon>
        <taxon>Campylobacterota</taxon>
        <taxon>Epsilonproteobacteria</taxon>
        <taxon>Campylobacterales</taxon>
        <taxon>Helicobacteraceae</taxon>
        <taxon>Helicobacter</taxon>
    </lineage>
</organism>
<dbReference type="AlphaFoldDB" id="A0A377JUR0"/>
<dbReference type="Proteomes" id="UP000255103">
    <property type="component" value="Unassembled WGS sequence"/>
</dbReference>
<keyword evidence="1" id="KW-0812">Transmembrane</keyword>
<dbReference type="EMBL" id="UGHX01000001">
    <property type="protein sequence ID" value="STP11678.1"/>
    <property type="molecule type" value="Genomic_DNA"/>
</dbReference>
<accession>A0A377JUR0</accession>
<evidence type="ECO:0000313" key="2">
    <source>
        <dbReference type="EMBL" id="STP11678.1"/>
    </source>
</evidence>
<feature type="transmembrane region" description="Helical" evidence="1">
    <location>
        <begin position="12"/>
        <end position="36"/>
    </location>
</feature>
<reference evidence="2 3" key="1">
    <citation type="submission" date="2018-06" db="EMBL/GenBank/DDBJ databases">
        <authorList>
            <consortium name="Pathogen Informatics"/>
            <person name="Doyle S."/>
        </authorList>
    </citation>
    <scope>NUCLEOTIDE SEQUENCE [LARGE SCALE GENOMIC DNA]</scope>
    <source>
        <strain evidence="2 3">NCTC12219</strain>
    </source>
</reference>
<protein>
    <submittedName>
        <fullName evidence="2">Uncharacterized protein</fullName>
    </submittedName>
</protein>
<sequence length="180" mass="19785">MKMANTTKNYAYKLGLGITGVVLGVALIGGLVALLFGVEALLSFEVAFLGFVSIVGGSFAGVLKRVKAQEQDSISLASRQDLDMQQSLTQDSQLAEETKESHNRAKQENSSFSTRFVLGTQMSFSLLRMLGYIIFTGLILFLLHYRLFSILWFFVGLCVALVVLVGLGMFAVKAYKYTKM</sequence>
<keyword evidence="1" id="KW-1133">Transmembrane helix</keyword>